<feature type="transmembrane region" description="Helical" evidence="1">
    <location>
        <begin position="84"/>
        <end position="103"/>
    </location>
</feature>
<evidence type="ECO:0008006" key="4">
    <source>
        <dbReference type="Google" id="ProtNLM"/>
    </source>
</evidence>
<name>A0A5B7SPF2_9FLAO</name>
<keyword evidence="3" id="KW-1185">Reference proteome</keyword>
<proteinExistence type="predicted"/>
<evidence type="ECO:0000313" key="3">
    <source>
        <dbReference type="Proteomes" id="UP000310017"/>
    </source>
</evidence>
<gene>
    <name evidence="2" type="ORF">FGM00_08080</name>
</gene>
<dbReference type="RefSeq" id="WP_138852409.1">
    <property type="nucleotide sequence ID" value="NZ_CP040710.1"/>
</dbReference>
<keyword evidence="1" id="KW-0472">Membrane</keyword>
<keyword evidence="1" id="KW-0812">Transmembrane</keyword>
<protein>
    <recommendedName>
        <fullName evidence="4">DUF423 domain-containing protein</fullName>
    </recommendedName>
</protein>
<dbReference type="Proteomes" id="UP000310017">
    <property type="component" value="Chromosome"/>
</dbReference>
<evidence type="ECO:0000313" key="2">
    <source>
        <dbReference type="EMBL" id="QCX00062.1"/>
    </source>
</evidence>
<dbReference type="AlphaFoldDB" id="A0A5B7SPF2"/>
<dbReference type="OrthoDB" id="1448694at2"/>
<sequence>MTDIKKTSKTSKILCVMGSTFLLLMGAFHGSGFFYISTEIEKSNAEDFLKEIVPVLFAHPSIHLIGLAAFGILALFFKSEMRKLTWSIAILILIDTVLAFYLGGLIPGVLLSISAGCFIVAGLKAPLNSNRT</sequence>
<accession>A0A5B7SPF2</accession>
<feature type="transmembrane region" description="Helical" evidence="1">
    <location>
        <begin position="56"/>
        <end position="77"/>
    </location>
</feature>
<reference evidence="2 3" key="1">
    <citation type="submission" date="2019-05" db="EMBL/GenBank/DDBJ databases">
        <title>Genome sequencing of F202Z8.</title>
        <authorList>
            <person name="Kwon Y.M."/>
        </authorList>
    </citation>
    <scope>NUCLEOTIDE SEQUENCE [LARGE SCALE GENOMIC DNA]</scope>
    <source>
        <strain evidence="2 3">F202Z8</strain>
    </source>
</reference>
<organism evidence="2 3">
    <name type="scientific">Aggregatimonas sangjinii</name>
    <dbReference type="NCBI Taxonomy" id="2583587"/>
    <lineage>
        <taxon>Bacteria</taxon>
        <taxon>Pseudomonadati</taxon>
        <taxon>Bacteroidota</taxon>
        <taxon>Flavobacteriia</taxon>
        <taxon>Flavobacteriales</taxon>
        <taxon>Flavobacteriaceae</taxon>
        <taxon>Aggregatimonas</taxon>
    </lineage>
</organism>
<evidence type="ECO:0000256" key="1">
    <source>
        <dbReference type="SAM" id="Phobius"/>
    </source>
</evidence>
<feature type="transmembrane region" description="Helical" evidence="1">
    <location>
        <begin position="12"/>
        <end position="36"/>
    </location>
</feature>
<keyword evidence="1" id="KW-1133">Transmembrane helix</keyword>
<dbReference type="EMBL" id="CP040710">
    <property type="protein sequence ID" value="QCX00062.1"/>
    <property type="molecule type" value="Genomic_DNA"/>
</dbReference>
<dbReference type="KEGG" id="asag:FGM00_08080"/>